<name>A0A6P3FUR0_OCTDE</name>
<dbReference type="PROSITE" id="PS50262">
    <property type="entry name" value="G_PROTEIN_RECEP_F1_2"/>
    <property type="match status" value="1"/>
</dbReference>
<evidence type="ECO:0000256" key="6">
    <source>
        <dbReference type="ARBA" id="ARBA00023040"/>
    </source>
</evidence>
<evidence type="ECO:0000256" key="1">
    <source>
        <dbReference type="ARBA" id="ARBA00004651"/>
    </source>
</evidence>
<dbReference type="PANTHER" id="PTHR48018">
    <property type="entry name" value="OLFACTORY RECEPTOR"/>
    <property type="match status" value="1"/>
</dbReference>
<sequence length="316" mass="35800">MTWMEEHNLTVVTEFILLGITDHPELQAPLFVLFLITYLTSLVGNLGMIVLTQLDPRLQTPMYFFLRHLAITDLGYSTAIGPKMLENFLVDQNTICYHCCAMQLAFFLLFVACELLILAAMSYDRYVAICRPLLYNTVMSQKLCWVLMAVSYLYCTFVSLLVTVKVFTLSFCRSNVISHFYCDNLPLLSLACSDTRETEVIILFLSALNLISSLLIILLSYLLILMAILRMSSAAGRRKAFSTCGSHLTVVTMFYGTLIFMYVQPRASHSFDTDKVASIFYTLVIPMLNPLIYSLRNKDVKCALQSSWSKLCSRGS</sequence>
<keyword evidence="7 11" id="KW-0472">Membrane</keyword>
<feature type="transmembrane region" description="Helical" evidence="11">
    <location>
        <begin position="63"/>
        <end position="81"/>
    </location>
</feature>
<dbReference type="GO" id="GO:0004984">
    <property type="term" value="F:olfactory receptor activity"/>
    <property type="evidence" value="ECO:0007669"/>
    <property type="project" value="InterPro"/>
</dbReference>
<evidence type="ECO:0000256" key="10">
    <source>
        <dbReference type="RuleBase" id="RU000688"/>
    </source>
</evidence>
<dbReference type="OrthoDB" id="9011197at2759"/>
<feature type="transmembrane region" description="Helical" evidence="11">
    <location>
        <begin position="30"/>
        <end position="51"/>
    </location>
</feature>
<evidence type="ECO:0000313" key="14">
    <source>
        <dbReference type="RefSeq" id="XP_004645855.2"/>
    </source>
</evidence>
<dbReference type="GO" id="GO:0005886">
    <property type="term" value="C:plasma membrane"/>
    <property type="evidence" value="ECO:0007669"/>
    <property type="project" value="UniProtKB-SubCell"/>
</dbReference>
<keyword evidence="5 11" id="KW-1133">Transmembrane helix</keyword>
<dbReference type="GO" id="GO:0004930">
    <property type="term" value="F:G protein-coupled receptor activity"/>
    <property type="evidence" value="ECO:0007669"/>
    <property type="project" value="UniProtKB-KW"/>
</dbReference>
<accession>A0A6P3FUR0</accession>
<dbReference type="FunFam" id="1.20.1070.10:FF:000003">
    <property type="entry name" value="Olfactory receptor"/>
    <property type="match status" value="1"/>
</dbReference>
<evidence type="ECO:0000256" key="4">
    <source>
        <dbReference type="ARBA" id="ARBA00022725"/>
    </source>
</evidence>
<evidence type="ECO:0000256" key="2">
    <source>
        <dbReference type="ARBA" id="ARBA00022606"/>
    </source>
</evidence>
<feature type="domain" description="G-protein coupled receptors family 1 profile" evidence="12">
    <location>
        <begin position="44"/>
        <end position="293"/>
    </location>
</feature>
<keyword evidence="3 10" id="KW-0812">Transmembrane</keyword>
<dbReference type="Proteomes" id="UP000515203">
    <property type="component" value="Unplaced"/>
</dbReference>
<feature type="transmembrane region" description="Helical" evidence="11">
    <location>
        <begin position="101"/>
        <end position="123"/>
    </location>
</feature>
<evidence type="ECO:0000256" key="3">
    <source>
        <dbReference type="ARBA" id="ARBA00022692"/>
    </source>
</evidence>
<reference evidence="14" key="1">
    <citation type="submission" date="2025-08" db="UniProtKB">
        <authorList>
            <consortium name="RefSeq"/>
        </authorList>
    </citation>
    <scope>IDENTIFICATION</scope>
</reference>
<proteinExistence type="inferred from homology"/>
<keyword evidence="13" id="KW-1185">Reference proteome</keyword>
<dbReference type="InParanoid" id="A0A6P3FUR0"/>
<dbReference type="Gene3D" id="1.20.1070.10">
    <property type="entry name" value="Rhodopsin 7-helix transmembrane proteins"/>
    <property type="match status" value="1"/>
</dbReference>
<evidence type="ECO:0000256" key="7">
    <source>
        <dbReference type="ARBA" id="ARBA00023136"/>
    </source>
</evidence>
<dbReference type="PRINTS" id="PR00237">
    <property type="entry name" value="GPCRRHODOPSN"/>
</dbReference>
<evidence type="ECO:0000313" key="13">
    <source>
        <dbReference type="Proteomes" id="UP000515203"/>
    </source>
</evidence>
<gene>
    <name evidence="14" type="primary">LOC101574750</name>
</gene>
<comment type="subcellular location">
    <subcellularLocation>
        <location evidence="1 11">Cell membrane</location>
        <topology evidence="1 11">Multi-pass membrane protein</topology>
    </subcellularLocation>
</comment>
<dbReference type="GeneID" id="101574750"/>
<keyword evidence="4 11" id="KW-0552">Olfaction</keyword>
<evidence type="ECO:0000256" key="9">
    <source>
        <dbReference type="ARBA" id="ARBA00023224"/>
    </source>
</evidence>
<feature type="transmembrane region" description="Helical" evidence="11">
    <location>
        <begin position="143"/>
        <end position="164"/>
    </location>
</feature>
<keyword evidence="11" id="KW-1003">Cell membrane</keyword>
<protein>
    <recommendedName>
        <fullName evidence="11">Olfactory receptor</fullName>
    </recommendedName>
</protein>
<keyword evidence="8 10" id="KW-0675">Receptor</keyword>
<dbReference type="Pfam" id="PF13853">
    <property type="entry name" value="7tm_4"/>
    <property type="match status" value="1"/>
</dbReference>
<feature type="transmembrane region" description="Helical" evidence="11">
    <location>
        <begin position="240"/>
        <end position="264"/>
    </location>
</feature>
<dbReference type="PROSITE" id="PS00237">
    <property type="entry name" value="G_PROTEIN_RECEP_F1_1"/>
    <property type="match status" value="1"/>
</dbReference>
<dbReference type="SUPFAM" id="SSF81321">
    <property type="entry name" value="Family A G protein-coupled receptor-like"/>
    <property type="match status" value="1"/>
</dbReference>
<feature type="transmembrane region" description="Helical" evidence="11">
    <location>
        <begin position="276"/>
        <end position="295"/>
    </location>
</feature>
<evidence type="ECO:0000259" key="12">
    <source>
        <dbReference type="PROSITE" id="PS50262"/>
    </source>
</evidence>
<dbReference type="AlphaFoldDB" id="A0A6P3FUR0"/>
<comment type="similarity">
    <text evidence="10">Belongs to the G-protein coupled receptor 1 family.</text>
</comment>
<dbReference type="InterPro" id="IPR017452">
    <property type="entry name" value="GPCR_Rhodpsn_7TM"/>
</dbReference>
<dbReference type="RefSeq" id="XP_004645855.2">
    <property type="nucleotide sequence ID" value="XM_004645798.2"/>
</dbReference>
<keyword evidence="2 11" id="KW-0716">Sensory transduction</keyword>
<dbReference type="InterPro" id="IPR000276">
    <property type="entry name" value="GPCR_Rhodpsn"/>
</dbReference>
<dbReference type="PRINTS" id="PR00245">
    <property type="entry name" value="OLFACTORYR"/>
</dbReference>
<keyword evidence="9 10" id="KW-0807">Transducer</keyword>
<dbReference type="InterPro" id="IPR000725">
    <property type="entry name" value="Olfact_rcpt"/>
</dbReference>
<organism evidence="13 14">
    <name type="scientific">Octodon degus</name>
    <name type="common">Degu</name>
    <name type="synonym">Sciurus degus</name>
    <dbReference type="NCBI Taxonomy" id="10160"/>
    <lineage>
        <taxon>Eukaryota</taxon>
        <taxon>Metazoa</taxon>
        <taxon>Chordata</taxon>
        <taxon>Craniata</taxon>
        <taxon>Vertebrata</taxon>
        <taxon>Euteleostomi</taxon>
        <taxon>Mammalia</taxon>
        <taxon>Eutheria</taxon>
        <taxon>Euarchontoglires</taxon>
        <taxon>Glires</taxon>
        <taxon>Rodentia</taxon>
        <taxon>Hystricomorpha</taxon>
        <taxon>Octodontidae</taxon>
        <taxon>Octodon</taxon>
    </lineage>
</organism>
<evidence type="ECO:0000256" key="11">
    <source>
        <dbReference type="RuleBase" id="RU363047"/>
    </source>
</evidence>
<feature type="transmembrane region" description="Helical" evidence="11">
    <location>
        <begin position="200"/>
        <end position="228"/>
    </location>
</feature>
<keyword evidence="6 10" id="KW-0297">G-protein coupled receptor</keyword>
<evidence type="ECO:0000256" key="5">
    <source>
        <dbReference type="ARBA" id="ARBA00022989"/>
    </source>
</evidence>
<evidence type="ECO:0000256" key="8">
    <source>
        <dbReference type="ARBA" id="ARBA00023170"/>
    </source>
</evidence>